<keyword evidence="10" id="KW-0325">Glycoprotein</keyword>
<comment type="similarity">
    <text evidence="2">Belongs to the ABC transporter superfamily. ABCB family. Multidrug resistance exporter (TC 3.A.1.201) subfamily.</text>
</comment>
<keyword evidence="4 12" id="KW-0812">Transmembrane</keyword>
<feature type="transmembrane region" description="Helical" evidence="12">
    <location>
        <begin position="818"/>
        <end position="835"/>
    </location>
</feature>
<feature type="transmembrane region" description="Helical" evidence="12">
    <location>
        <begin position="242"/>
        <end position="262"/>
    </location>
</feature>
<keyword evidence="5" id="KW-0677">Repeat</keyword>
<evidence type="ECO:0000313" key="16">
    <source>
        <dbReference type="Proteomes" id="UP001085076"/>
    </source>
</evidence>
<evidence type="ECO:0000256" key="3">
    <source>
        <dbReference type="ARBA" id="ARBA00022448"/>
    </source>
</evidence>
<reference evidence="15" key="1">
    <citation type="submission" date="2021-03" db="EMBL/GenBank/DDBJ databases">
        <authorList>
            <person name="Li Z."/>
            <person name="Yang C."/>
        </authorList>
    </citation>
    <scope>NUCLEOTIDE SEQUENCE</scope>
    <source>
        <strain evidence="15">Dzin_1.0</strain>
        <tissue evidence="15">Leaf</tissue>
    </source>
</reference>
<feature type="transmembrane region" description="Helical" evidence="12">
    <location>
        <begin position="55"/>
        <end position="79"/>
    </location>
</feature>
<dbReference type="PANTHER" id="PTHR43394:SF18">
    <property type="entry name" value="ABC TRANSPORTER B FAMILY MEMBER 11-LIKE"/>
    <property type="match status" value="1"/>
</dbReference>
<feature type="transmembrane region" description="Helical" evidence="12">
    <location>
        <begin position="897"/>
        <end position="916"/>
    </location>
</feature>
<feature type="transmembrane region" description="Helical" evidence="12">
    <location>
        <begin position="106"/>
        <end position="127"/>
    </location>
</feature>
<feature type="domain" description="ABC transmembrane type-1" evidence="14">
    <location>
        <begin position="59"/>
        <end position="306"/>
    </location>
</feature>
<evidence type="ECO:0000259" key="13">
    <source>
        <dbReference type="PROSITE" id="PS50893"/>
    </source>
</evidence>
<comment type="caution">
    <text evidence="15">The sequence shown here is derived from an EMBL/GenBank/DDBJ whole genome shotgun (WGS) entry which is preliminary data.</text>
</comment>
<gene>
    <name evidence="15" type="ORF">J5N97_014173</name>
</gene>
<dbReference type="CDD" id="cd18577">
    <property type="entry name" value="ABC_6TM_Pgp_ABCB1_D1_like"/>
    <property type="match status" value="1"/>
</dbReference>
<dbReference type="InterPro" id="IPR036640">
    <property type="entry name" value="ABC1_TM_sf"/>
</dbReference>
<feature type="transmembrane region" description="Helical" evidence="12">
    <location>
        <begin position="193"/>
        <end position="212"/>
    </location>
</feature>
<dbReference type="SMART" id="SM00382">
    <property type="entry name" value="AAA"/>
    <property type="match status" value="2"/>
</dbReference>
<dbReference type="GO" id="GO:0005886">
    <property type="term" value="C:plasma membrane"/>
    <property type="evidence" value="ECO:0007669"/>
    <property type="project" value="UniProtKB-SubCell"/>
</dbReference>
<evidence type="ECO:0000256" key="1">
    <source>
        <dbReference type="ARBA" id="ARBA00004651"/>
    </source>
</evidence>
<name>A0A9D5CTG7_9LILI</name>
<feature type="region of interest" description="Disordered" evidence="11">
    <location>
        <begin position="633"/>
        <end position="656"/>
    </location>
</feature>
<feature type="domain" description="ABC transmembrane type-1" evidence="14">
    <location>
        <begin position="675"/>
        <end position="961"/>
    </location>
</feature>
<evidence type="ECO:0000259" key="14">
    <source>
        <dbReference type="PROSITE" id="PS50929"/>
    </source>
</evidence>
<dbReference type="GO" id="GO:0005524">
    <property type="term" value="F:ATP binding"/>
    <property type="evidence" value="ECO:0007669"/>
    <property type="project" value="UniProtKB-KW"/>
</dbReference>
<dbReference type="PROSITE" id="PS00211">
    <property type="entry name" value="ABC_TRANSPORTER_1"/>
    <property type="match status" value="2"/>
</dbReference>
<dbReference type="FunFam" id="1.20.1560.10:FF:000025">
    <property type="entry name" value="ABC transporter B family member 9"/>
    <property type="match status" value="1"/>
</dbReference>
<dbReference type="GO" id="GO:0010329">
    <property type="term" value="F:auxin efflux transmembrane transporter activity"/>
    <property type="evidence" value="ECO:0007669"/>
    <property type="project" value="UniProtKB-ARBA"/>
</dbReference>
<dbReference type="PROSITE" id="PS50893">
    <property type="entry name" value="ABC_TRANSPORTER_2"/>
    <property type="match status" value="2"/>
</dbReference>
<dbReference type="InterPro" id="IPR039421">
    <property type="entry name" value="Type_1_exporter"/>
</dbReference>
<dbReference type="SUPFAM" id="SSF52540">
    <property type="entry name" value="P-loop containing nucleoside triphosphate hydrolases"/>
    <property type="match status" value="2"/>
</dbReference>
<feature type="compositionally biased region" description="Polar residues" evidence="11">
    <location>
        <begin position="644"/>
        <end position="653"/>
    </location>
</feature>
<feature type="domain" description="ABC transporter" evidence="13">
    <location>
        <begin position="996"/>
        <end position="1233"/>
    </location>
</feature>
<dbReference type="EMBL" id="JAGGNH010000003">
    <property type="protein sequence ID" value="KAJ0978699.1"/>
    <property type="molecule type" value="Genomic_DNA"/>
</dbReference>
<dbReference type="GO" id="GO:0015421">
    <property type="term" value="F:ABC-type oligopeptide transporter activity"/>
    <property type="evidence" value="ECO:0007669"/>
    <property type="project" value="TreeGrafter"/>
</dbReference>
<feature type="transmembrane region" description="Helical" evidence="12">
    <location>
        <begin position="715"/>
        <end position="740"/>
    </location>
</feature>
<evidence type="ECO:0000256" key="9">
    <source>
        <dbReference type="ARBA" id="ARBA00023136"/>
    </source>
</evidence>
<evidence type="ECO:0000256" key="12">
    <source>
        <dbReference type="SAM" id="Phobius"/>
    </source>
</evidence>
<keyword evidence="16" id="KW-1185">Reference proteome</keyword>
<keyword evidence="3" id="KW-0813">Transport</keyword>
<evidence type="ECO:0000313" key="15">
    <source>
        <dbReference type="EMBL" id="KAJ0978699.1"/>
    </source>
</evidence>
<dbReference type="CDD" id="cd03249">
    <property type="entry name" value="ABC_MTABC3_MDL1_MDL2"/>
    <property type="match status" value="2"/>
</dbReference>
<comment type="subcellular location">
    <subcellularLocation>
        <location evidence="1">Cell membrane</location>
        <topology evidence="1">Multi-pass membrane protein</topology>
    </subcellularLocation>
</comment>
<dbReference type="GO" id="GO:0016887">
    <property type="term" value="F:ATP hydrolysis activity"/>
    <property type="evidence" value="ECO:0007669"/>
    <property type="project" value="InterPro"/>
</dbReference>
<dbReference type="SUPFAM" id="SSF90123">
    <property type="entry name" value="ABC transporter transmembrane region"/>
    <property type="match status" value="2"/>
</dbReference>
<dbReference type="AlphaFoldDB" id="A0A9D5CTG7"/>
<evidence type="ECO:0000256" key="8">
    <source>
        <dbReference type="ARBA" id="ARBA00022989"/>
    </source>
</evidence>
<dbReference type="InterPro" id="IPR003593">
    <property type="entry name" value="AAA+_ATPase"/>
</dbReference>
<dbReference type="Proteomes" id="UP001085076">
    <property type="component" value="Miscellaneous, Linkage group lg03"/>
</dbReference>
<sequence length="1253" mass="135132">MERTSKVHDVSANPPMEQETTGLPNADSDEQQDSKNIENTVPFYKLFSFADGADFVLMAVGAVAALASGVSSPLMIIIFGDIMDALGETTITNEIVSAVSKVAVRFIYLGVGTCVASFLQMACWTITGERQASRIRHLYLRSLLRQDVAFFDRETRTGEVVGRIEKVGQFIQYVSSFIGGFVWAFSIGWQLALVMLATIPFVGLAAALMANVMTKMAARGQAAYSEAAATVEQTIGAIRTGLAAGAGMGATFGLIYIGYALGVWFGAKMIIDKGYSGGVVIKVIALILVGSMSLGQASPATSAFAAGQAAAFKMFETINRKPEIDSCDTSGRTLDEIQGDIELRDVCFSYPARPNEPVFSGLSLFIPGGRSFALVGGSGSGKSTVISLIERFYDPQSGKVLIDGIDIKDFQLKWIRGKIGLVSQEPVLFASSIRDNIAYGKENATVEEIRAAAELANATKFIDKLPQGLDTLVGEHGTKLSGGQKQRVAIARAILKDPRILLLDEATSALDAESERVVQEALDRVMTNRTTVIVAHRLSTVQNADMITVLHEGSLLEQGSHSELIQNPNGAYSQLIKLQEMNQDAEYMLSGKDNLSVHSGRKLSRRFSSRRLSQRQSSISINECSFTEYFESPSETYPEDSKLQKTNSQNSSRENQEVPFSRLASLNKPELPVILLGVVAAVISGVILPFFSIIFSGIVHAFYESTAQLQKDAKFWSLLFIALGFTTFIAIPARSYFFAVAGCKLIKRIRAMTFDKVVHMEVGWFDESENSIGVIGARLSADAAAVRSLVGDSLALMVQNAATLISGLVIAFVSCWQLALVILALVPLMALNSLIQVKFMKGSNDNAKVMHEGASQIASGAIGSIRTVASFSAEEKILELYKMKCEGSKKAGIRRGLISGIGFGISFLMLYCGYATSFFAGARLIGAGKTTFSDVYRSFLALSLAAIGLSHSSSLLPDATKAKSATASVFAILDRKSKIDSSDNNGVTLERVEGNIEFKDVKFSYPTRPDVQIFQGLCLHVPSGKSVALVGESGSGKSTAISLLQRFYDPDSGRILLDGLEIQKFQLRWLRQQMGLLSQEPILFNDTIRANIAYGKGGDASEAEIFAAAELANAHQFISSLHQGYETVVGERGVQLSGGQKQRIAIARAIIKEPKILLLDEATSALDAESERVVQDALDRVMLNRTTFIVAHRLSTIRGVDFIAVIKNGVVSEEGSHAALMKIEKGAYASLVALLASPPLVHNPNDSCVLSEL</sequence>
<dbReference type="GO" id="GO:0005743">
    <property type="term" value="C:mitochondrial inner membrane"/>
    <property type="evidence" value="ECO:0007669"/>
    <property type="project" value="TreeGrafter"/>
</dbReference>
<dbReference type="GO" id="GO:0010328">
    <property type="term" value="F:auxin influx transmembrane transporter activity"/>
    <property type="evidence" value="ECO:0007669"/>
    <property type="project" value="UniProtKB-ARBA"/>
</dbReference>
<dbReference type="InterPro" id="IPR011527">
    <property type="entry name" value="ABC1_TM_dom"/>
</dbReference>
<dbReference type="Gene3D" id="1.20.1560.10">
    <property type="entry name" value="ABC transporter type 1, transmembrane domain"/>
    <property type="match status" value="3"/>
</dbReference>
<keyword evidence="7" id="KW-0067">ATP-binding</keyword>
<dbReference type="PANTHER" id="PTHR43394">
    <property type="entry name" value="ATP-DEPENDENT PERMEASE MDL1, MITOCHONDRIAL"/>
    <property type="match status" value="1"/>
</dbReference>
<keyword evidence="6" id="KW-0547">Nucleotide-binding</keyword>
<dbReference type="FunFam" id="3.40.50.300:FF:000066">
    <property type="entry name" value="ABC transporter B family member 1"/>
    <property type="match status" value="2"/>
</dbReference>
<dbReference type="InterPro" id="IPR027417">
    <property type="entry name" value="P-loop_NTPase"/>
</dbReference>
<evidence type="ECO:0000256" key="7">
    <source>
        <dbReference type="ARBA" id="ARBA00022840"/>
    </source>
</evidence>
<evidence type="ECO:0000256" key="10">
    <source>
        <dbReference type="ARBA" id="ARBA00023180"/>
    </source>
</evidence>
<protein>
    <submittedName>
        <fullName evidence="15">Uncharacterized protein</fullName>
    </submittedName>
</protein>
<organism evidence="15 16">
    <name type="scientific">Dioscorea zingiberensis</name>
    <dbReference type="NCBI Taxonomy" id="325984"/>
    <lineage>
        <taxon>Eukaryota</taxon>
        <taxon>Viridiplantae</taxon>
        <taxon>Streptophyta</taxon>
        <taxon>Embryophyta</taxon>
        <taxon>Tracheophyta</taxon>
        <taxon>Spermatophyta</taxon>
        <taxon>Magnoliopsida</taxon>
        <taxon>Liliopsida</taxon>
        <taxon>Dioscoreales</taxon>
        <taxon>Dioscoreaceae</taxon>
        <taxon>Dioscorea</taxon>
    </lineage>
</organism>
<feature type="transmembrane region" description="Helical" evidence="12">
    <location>
        <begin position="170"/>
        <end position="187"/>
    </location>
</feature>
<dbReference type="Pfam" id="PF00664">
    <property type="entry name" value="ABC_membrane"/>
    <property type="match status" value="2"/>
</dbReference>
<dbReference type="FunFam" id="1.20.1560.10:FF:000009">
    <property type="entry name" value="ABC transporter B family member 1"/>
    <property type="match status" value="1"/>
</dbReference>
<dbReference type="Pfam" id="PF00005">
    <property type="entry name" value="ABC_tran"/>
    <property type="match status" value="2"/>
</dbReference>
<evidence type="ECO:0000256" key="11">
    <source>
        <dbReference type="SAM" id="MobiDB-lite"/>
    </source>
</evidence>
<dbReference type="PROSITE" id="PS50929">
    <property type="entry name" value="ABC_TM1F"/>
    <property type="match status" value="2"/>
</dbReference>
<dbReference type="InterPro" id="IPR017871">
    <property type="entry name" value="ABC_transporter-like_CS"/>
</dbReference>
<evidence type="ECO:0000256" key="4">
    <source>
        <dbReference type="ARBA" id="ARBA00022692"/>
    </source>
</evidence>
<dbReference type="OrthoDB" id="6500128at2759"/>
<keyword evidence="8 12" id="KW-1133">Transmembrane helix</keyword>
<dbReference type="GO" id="GO:0090374">
    <property type="term" value="P:oligopeptide export from mitochondrion"/>
    <property type="evidence" value="ECO:0007669"/>
    <property type="project" value="TreeGrafter"/>
</dbReference>
<proteinExistence type="inferred from homology"/>
<feature type="domain" description="ABC transporter" evidence="13">
    <location>
        <begin position="341"/>
        <end position="577"/>
    </location>
</feature>
<dbReference type="Gene3D" id="3.40.50.300">
    <property type="entry name" value="P-loop containing nucleotide triphosphate hydrolases"/>
    <property type="match status" value="2"/>
</dbReference>
<reference evidence="15" key="2">
    <citation type="journal article" date="2022" name="Hortic Res">
        <title>The genome of Dioscorea zingiberensis sheds light on the biosynthesis, origin and evolution of the medicinally important diosgenin saponins.</title>
        <authorList>
            <person name="Li Y."/>
            <person name="Tan C."/>
            <person name="Li Z."/>
            <person name="Guo J."/>
            <person name="Li S."/>
            <person name="Chen X."/>
            <person name="Wang C."/>
            <person name="Dai X."/>
            <person name="Yang H."/>
            <person name="Song W."/>
            <person name="Hou L."/>
            <person name="Xu J."/>
            <person name="Tong Z."/>
            <person name="Xu A."/>
            <person name="Yuan X."/>
            <person name="Wang W."/>
            <person name="Yang Q."/>
            <person name="Chen L."/>
            <person name="Sun Z."/>
            <person name="Wang K."/>
            <person name="Pan B."/>
            <person name="Chen J."/>
            <person name="Bao Y."/>
            <person name="Liu F."/>
            <person name="Qi X."/>
            <person name="Gang D.R."/>
            <person name="Wen J."/>
            <person name="Li J."/>
        </authorList>
    </citation>
    <scope>NUCLEOTIDE SEQUENCE</scope>
    <source>
        <strain evidence="15">Dzin_1.0</strain>
    </source>
</reference>
<feature type="transmembrane region" description="Helical" evidence="12">
    <location>
        <begin position="673"/>
        <end position="703"/>
    </location>
</feature>
<dbReference type="InterPro" id="IPR003439">
    <property type="entry name" value="ABC_transporter-like_ATP-bd"/>
</dbReference>
<keyword evidence="9 12" id="KW-0472">Membrane</keyword>
<accession>A0A9D5CTG7</accession>
<evidence type="ECO:0000256" key="6">
    <source>
        <dbReference type="ARBA" id="ARBA00022741"/>
    </source>
</evidence>
<feature type="region of interest" description="Disordered" evidence="11">
    <location>
        <begin position="1"/>
        <end position="33"/>
    </location>
</feature>
<dbReference type="CDD" id="cd18578">
    <property type="entry name" value="ABC_6TM_Pgp_ABCB1_D2_like"/>
    <property type="match status" value="1"/>
</dbReference>
<evidence type="ECO:0000256" key="2">
    <source>
        <dbReference type="ARBA" id="ARBA00007577"/>
    </source>
</evidence>
<evidence type="ECO:0000256" key="5">
    <source>
        <dbReference type="ARBA" id="ARBA00022737"/>
    </source>
</evidence>